<comment type="caution">
    <text evidence="5">The sequence shown here is derived from an EMBL/GenBank/DDBJ whole genome shotgun (WGS) entry which is preliminary data.</text>
</comment>
<dbReference type="Pfam" id="PF00356">
    <property type="entry name" value="LacI"/>
    <property type="match status" value="1"/>
</dbReference>
<keyword evidence="6" id="KW-1185">Reference proteome</keyword>
<feature type="domain" description="HTH lacI-type" evidence="4">
    <location>
        <begin position="6"/>
        <end position="60"/>
    </location>
</feature>
<keyword evidence="2 5" id="KW-0238">DNA-binding</keyword>
<protein>
    <submittedName>
        <fullName evidence="5">LacI family DNA-binding transcriptional regulator</fullName>
    </submittedName>
</protein>
<dbReference type="GO" id="GO:0000976">
    <property type="term" value="F:transcription cis-regulatory region binding"/>
    <property type="evidence" value="ECO:0007669"/>
    <property type="project" value="TreeGrafter"/>
</dbReference>
<organism evidence="5 6">
    <name type="scientific">Litoribacter ruber</name>
    <dbReference type="NCBI Taxonomy" id="702568"/>
    <lineage>
        <taxon>Bacteria</taxon>
        <taxon>Pseudomonadati</taxon>
        <taxon>Bacteroidota</taxon>
        <taxon>Cytophagia</taxon>
        <taxon>Cytophagales</taxon>
        <taxon>Cyclobacteriaceae</taxon>
        <taxon>Litoribacter</taxon>
    </lineage>
</organism>
<name>A0AAP2G492_9BACT</name>
<dbReference type="Gene3D" id="3.40.50.2300">
    <property type="match status" value="2"/>
</dbReference>
<dbReference type="Pfam" id="PF00532">
    <property type="entry name" value="Peripla_BP_1"/>
    <property type="match status" value="1"/>
</dbReference>
<sequence length="344" mass="38151">MKLGQATIKDIAKALNVSSSTVSRALKDYPGISKETKRKVKELAEKLNYRPNAVALSLRKSKSFTIGVIIPEVVHFFFSTVISGIEEIAFANGYNVILCQTNESLSREMSSVDTIISNQIDGLLISYSKETTDFSHFQKLIDHNFPIVFFDRVPELPNTVNVTVDDYSGAKEAVKHLIDQGYQKIFHLAGPKNLLISTHRLDGYKDALKESNREFDPTMVESCPIGTEEESFGIITKVFQESDVRPDAVFAANDIAAAGAMRAVKSLGLRVPQDVGIVGFSNWQFSSMVDPPITTVSQPGFKIGERATQLLLKMINKKEEDPFEPITEILETELLVRGSSLKKD</sequence>
<dbReference type="InterPro" id="IPR028082">
    <property type="entry name" value="Peripla_BP_I"/>
</dbReference>
<evidence type="ECO:0000256" key="1">
    <source>
        <dbReference type="ARBA" id="ARBA00023015"/>
    </source>
</evidence>
<dbReference type="InterPro" id="IPR010982">
    <property type="entry name" value="Lambda_DNA-bd_dom_sf"/>
</dbReference>
<dbReference type="SMART" id="SM00354">
    <property type="entry name" value="HTH_LACI"/>
    <property type="match status" value="1"/>
</dbReference>
<dbReference type="EMBL" id="JAHCMY010000001">
    <property type="protein sequence ID" value="MBS9523253.1"/>
    <property type="molecule type" value="Genomic_DNA"/>
</dbReference>
<evidence type="ECO:0000256" key="3">
    <source>
        <dbReference type="ARBA" id="ARBA00023163"/>
    </source>
</evidence>
<dbReference type="Proteomes" id="UP001319104">
    <property type="component" value="Unassembled WGS sequence"/>
</dbReference>
<dbReference type="PANTHER" id="PTHR30146:SF109">
    <property type="entry name" value="HTH-TYPE TRANSCRIPTIONAL REGULATOR GALS"/>
    <property type="match status" value="1"/>
</dbReference>
<evidence type="ECO:0000256" key="2">
    <source>
        <dbReference type="ARBA" id="ARBA00023125"/>
    </source>
</evidence>
<dbReference type="CDD" id="cd06267">
    <property type="entry name" value="PBP1_LacI_sugar_binding-like"/>
    <property type="match status" value="1"/>
</dbReference>
<accession>A0AAP2G492</accession>
<keyword evidence="1" id="KW-0805">Transcription regulation</keyword>
<dbReference type="CDD" id="cd01392">
    <property type="entry name" value="HTH_LacI"/>
    <property type="match status" value="1"/>
</dbReference>
<dbReference type="PANTHER" id="PTHR30146">
    <property type="entry name" value="LACI-RELATED TRANSCRIPTIONAL REPRESSOR"/>
    <property type="match status" value="1"/>
</dbReference>
<evidence type="ECO:0000259" key="4">
    <source>
        <dbReference type="PROSITE" id="PS50932"/>
    </source>
</evidence>
<dbReference type="Gene3D" id="1.10.260.40">
    <property type="entry name" value="lambda repressor-like DNA-binding domains"/>
    <property type="match status" value="1"/>
</dbReference>
<gene>
    <name evidence="5" type="ORF">KI659_04405</name>
</gene>
<dbReference type="PROSITE" id="PS50932">
    <property type="entry name" value="HTH_LACI_2"/>
    <property type="match status" value="1"/>
</dbReference>
<dbReference type="InterPro" id="IPR001761">
    <property type="entry name" value="Peripla_BP/Lac1_sug-bd_dom"/>
</dbReference>
<dbReference type="InterPro" id="IPR000843">
    <property type="entry name" value="HTH_LacI"/>
</dbReference>
<keyword evidence="3" id="KW-0804">Transcription</keyword>
<reference evidence="5 6" key="1">
    <citation type="submission" date="2021-05" db="EMBL/GenBank/DDBJ databases">
        <authorList>
            <person name="Zhang Z.D."/>
            <person name="Osman G."/>
        </authorList>
    </citation>
    <scope>NUCLEOTIDE SEQUENCE [LARGE SCALE GENOMIC DNA]</scope>
    <source>
        <strain evidence="5 6">KCTC 32217</strain>
    </source>
</reference>
<dbReference type="SUPFAM" id="SSF53822">
    <property type="entry name" value="Periplasmic binding protein-like I"/>
    <property type="match status" value="1"/>
</dbReference>
<dbReference type="RefSeq" id="WP_213944111.1">
    <property type="nucleotide sequence ID" value="NZ_JAHCMY010000001.1"/>
</dbReference>
<proteinExistence type="predicted"/>
<evidence type="ECO:0000313" key="6">
    <source>
        <dbReference type="Proteomes" id="UP001319104"/>
    </source>
</evidence>
<dbReference type="SUPFAM" id="SSF47413">
    <property type="entry name" value="lambda repressor-like DNA-binding domains"/>
    <property type="match status" value="1"/>
</dbReference>
<evidence type="ECO:0000313" key="5">
    <source>
        <dbReference type="EMBL" id="MBS9523253.1"/>
    </source>
</evidence>
<dbReference type="AlphaFoldDB" id="A0AAP2G492"/>
<dbReference type="GO" id="GO:0003700">
    <property type="term" value="F:DNA-binding transcription factor activity"/>
    <property type="evidence" value="ECO:0007669"/>
    <property type="project" value="TreeGrafter"/>
</dbReference>